<sequence length="260" mass="29284">MRVEPASNPSAKRAVITTSWDDGHLEDLRLADLLETYRIPATFYIPRVDRLLGKPVLSADQLRQLADRGFEVGAHTMNHTVVTTVPDDVARSEIADSRKYIADATGRDCPMFCLPQGRFKPQHVEMIREAGYTSYRTVEMWSTAPPRPRGNAPFTEMPTTLQAQPQSPSSIARNLLKRRALSNGLLYLKLGRAAGQDWARQARALLQHVLTHGGVFHLWGHSWELEEFDQWDTLESVLAQIRDAADQAELLTNNELCQRG</sequence>
<evidence type="ECO:0000313" key="4">
    <source>
        <dbReference type="EMBL" id="MBB6430554.1"/>
    </source>
</evidence>
<dbReference type="Gene3D" id="3.20.20.370">
    <property type="entry name" value="Glycoside hydrolase/deacetylase"/>
    <property type="match status" value="1"/>
</dbReference>
<dbReference type="Pfam" id="PF01522">
    <property type="entry name" value="Polysacc_deac_1"/>
    <property type="match status" value="1"/>
</dbReference>
<dbReference type="Proteomes" id="UP000541810">
    <property type="component" value="Unassembled WGS sequence"/>
</dbReference>
<dbReference type="CDD" id="cd10967">
    <property type="entry name" value="CE4_GLA_like_6s"/>
    <property type="match status" value="1"/>
</dbReference>
<dbReference type="PANTHER" id="PTHR34216">
    <property type="match status" value="1"/>
</dbReference>
<gene>
    <name evidence="4" type="ORF">HNQ40_002360</name>
</gene>
<dbReference type="PANTHER" id="PTHR34216:SF3">
    <property type="entry name" value="POLY-BETA-1,6-N-ACETYL-D-GLUCOSAMINE N-DEACETYLASE"/>
    <property type="match status" value="1"/>
</dbReference>
<comment type="caution">
    <text evidence="4">The sequence shown here is derived from an EMBL/GenBank/DDBJ whole genome shotgun (WGS) entry which is preliminary data.</text>
</comment>
<keyword evidence="5" id="KW-1185">Reference proteome</keyword>
<name>A0A7X0HA20_9BACT</name>
<feature type="domain" description="NodB homology" evidence="3">
    <location>
        <begin position="12"/>
        <end position="217"/>
    </location>
</feature>
<accession>A0A7X0HA20</accession>
<evidence type="ECO:0000256" key="2">
    <source>
        <dbReference type="ARBA" id="ARBA00022729"/>
    </source>
</evidence>
<dbReference type="GO" id="GO:0005975">
    <property type="term" value="P:carbohydrate metabolic process"/>
    <property type="evidence" value="ECO:0007669"/>
    <property type="project" value="InterPro"/>
</dbReference>
<reference evidence="4 5" key="1">
    <citation type="submission" date="2020-08" db="EMBL/GenBank/DDBJ databases">
        <title>Genomic Encyclopedia of Type Strains, Phase IV (KMG-IV): sequencing the most valuable type-strain genomes for metagenomic binning, comparative biology and taxonomic classification.</title>
        <authorList>
            <person name="Goeker M."/>
        </authorList>
    </citation>
    <scope>NUCLEOTIDE SEQUENCE [LARGE SCALE GENOMIC DNA]</scope>
    <source>
        <strain evidence="4 5">DSM 103725</strain>
    </source>
</reference>
<dbReference type="GO" id="GO:0005576">
    <property type="term" value="C:extracellular region"/>
    <property type="evidence" value="ECO:0007669"/>
    <property type="project" value="UniProtKB-SubCell"/>
</dbReference>
<comment type="subcellular location">
    <subcellularLocation>
        <location evidence="1">Secreted</location>
    </subcellularLocation>
</comment>
<dbReference type="EMBL" id="JACHGY010000001">
    <property type="protein sequence ID" value="MBB6430554.1"/>
    <property type="molecule type" value="Genomic_DNA"/>
</dbReference>
<proteinExistence type="predicted"/>
<dbReference type="InterPro" id="IPR002509">
    <property type="entry name" value="NODB_dom"/>
</dbReference>
<keyword evidence="2" id="KW-0732">Signal</keyword>
<dbReference type="SUPFAM" id="SSF88713">
    <property type="entry name" value="Glycoside hydrolase/deacetylase"/>
    <property type="match status" value="1"/>
</dbReference>
<dbReference type="PROSITE" id="PS51677">
    <property type="entry name" value="NODB"/>
    <property type="match status" value="1"/>
</dbReference>
<evidence type="ECO:0000313" key="5">
    <source>
        <dbReference type="Proteomes" id="UP000541810"/>
    </source>
</evidence>
<organism evidence="4 5">
    <name type="scientific">Algisphaera agarilytica</name>
    <dbReference type="NCBI Taxonomy" id="1385975"/>
    <lineage>
        <taxon>Bacteria</taxon>
        <taxon>Pseudomonadati</taxon>
        <taxon>Planctomycetota</taxon>
        <taxon>Phycisphaerae</taxon>
        <taxon>Phycisphaerales</taxon>
        <taxon>Phycisphaeraceae</taxon>
        <taxon>Algisphaera</taxon>
    </lineage>
</organism>
<dbReference type="AlphaFoldDB" id="A0A7X0HA20"/>
<evidence type="ECO:0000259" key="3">
    <source>
        <dbReference type="PROSITE" id="PS51677"/>
    </source>
</evidence>
<evidence type="ECO:0000256" key="1">
    <source>
        <dbReference type="ARBA" id="ARBA00004613"/>
    </source>
</evidence>
<dbReference type="GO" id="GO:0016810">
    <property type="term" value="F:hydrolase activity, acting on carbon-nitrogen (but not peptide) bonds"/>
    <property type="evidence" value="ECO:0007669"/>
    <property type="project" value="InterPro"/>
</dbReference>
<dbReference type="InterPro" id="IPR051398">
    <property type="entry name" value="Polysacch_Deacetylase"/>
</dbReference>
<protein>
    <submittedName>
        <fullName evidence="4">Peptidoglycan/xylan/chitin deacetylase (PgdA/CDA1 family)</fullName>
    </submittedName>
</protein>
<dbReference type="InterPro" id="IPR011330">
    <property type="entry name" value="Glyco_hydro/deAcase_b/a-brl"/>
</dbReference>